<gene>
    <name evidence="3" type="ORF">TL16_g07150</name>
</gene>
<name>A0A9W7ARY5_9STRA</name>
<accession>A0A9W7ARY5</accession>
<sequence length="324" mass="37195">MWPTSYKNLRQLASGEGFNEYFQTLFNGNEATYLRWKEVFDVLEIVGQVGCHHNVRVHLETKVLTITRSEDLVKLRALAKLCSEEFFDDMSLLLVVWRRFLEVLELAMPEEKKVRGKKKKQQKKKKDPKKLEMFDACVELGFCWGLRGCEAIHEASEGEYEEQLGREKALEVTVGLILVTGFSKGERIEKYRDLLPRMVRALGEENVVTLKTLNALGYVLQDNGEYEEAKEVHERCLAGEMKVLGEDHKETLATLNNLGVVYNDGLKNYEKSLEYYEGALKGYEGMLGKNHPETTSTVMNVGIVYKRVEEYGKAEELYERALEG</sequence>
<dbReference type="PROSITE" id="PS50293">
    <property type="entry name" value="TPR_REGION"/>
    <property type="match status" value="1"/>
</dbReference>
<dbReference type="AlphaFoldDB" id="A0A9W7ARY5"/>
<dbReference type="PANTHER" id="PTHR45641:SF19">
    <property type="entry name" value="NEPHROCYSTIN-3"/>
    <property type="match status" value="1"/>
</dbReference>
<evidence type="ECO:0000313" key="4">
    <source>
        <dbReference type="Proteomes" id="UP001162640"/>
    </source>
</evidence>
<dbReference type="SUPFAM" id="SSF48452">
    <property type="entry name" value="TPR-like"/>
    <property type="match status" value="1"/>
</dbReference>
<evidence type="ECO:0000313" key="3">
    <source>
        <dbReference type="EMBL" id="GMH76634.1"/>
    </source>
</evidence>
<keyword evidence="1" id="KW-0677">Repeat</keyword>
<dbReference type="InterPro" id="IPR011990">
    <property type="entry name" value="TPR-like_helical_dom_sf"/>
</dbReference>
<dbReference type="Pfam" id="PF13424">
    <property type="entry name" value="TPR_12"/>
    <property type="match status" value="1"/>
</dbReference>
<keyword evidence="2" id="KW-0802">TPR repeat</keyword>
<organism evidence="3 4">
    <name type="scientific">Triparma laevis f. inornata</name>
    <dbReference type="NCBI Taxonomy" id="1714386"/>
    <lineage>
        <taxon>Eukaryota</taxon>
        <taxon>Sar</taxon>
        <taxon>Stramenopiles</taxon>
        <taxon>Ochrophyta</taxon>
        <taxon>Bolidophyceae</taxon>
        <taxon>Parmales</taxon>
        <taxon>Triparmaceae</taxon>
        <taxon>Triparma</taxon>
    </lineage>
</organism>
<proteinExistence type="predicted"/>
<dbReference type="Proteomes" id="UP001162640">
    <property type="component" value="Unassembled WGS sequence"/>
</dbReference>
<comment type="caution">
    <text evidence="3">The sequence shown here is derived from an EMBL/GenBank/DDBJ whole genome shotgun (WGS) entry which is preliminary data.</text>
</comment>
<dbReference type="Gene3D" id="1.25.40.10">
    <property type="entry name" value="Tetratricopeptide repeat domain"/>
    <property type="match status" value="1"/>
</dbReference>
<protein>
    <submittedName>
        <fullName evidence="3">Uncharacterized protein</fullName>
    </submittedName>
</protein>
<evidence type="ECO:0000256" key="2">
    <source>
        <dbReference type="ARBA" id="ARBA00022803"/>
    </source>
</evidence>
<reference evidence="4" key="1">
    <citation type="journal article" date="2023" name="Commun. Biol.">
        <title>Genome analysis of Parmales, the sister group of diatoms, reveals the evolutionary specialization of diatoms from phago-mixotrophs to photoautotrophs.</title>
        <authorList>
            <person name="Ban H."/>
            <person name="Sato S."/>
            <person name="Yoshikawa S."/>
            <person name="Yamada K."/>
            <person name="Nakamura Y."/>
            <person name="Ichinomiya M."/>
            <person name="Sato N."/>
            <person name="Blanc-Mathieu R."/>
            <person name="Endo H."/>
            <person name="Kuwata A."/>
            <person name="Ogata H."/>
        </authorList>
    </citation>
    <scope>NUCLEOTIDE SEQUENCE [LARGE SCALE GENOMIC DNA]</scope>
</reference>
<dbReference type="EMBL" id="BLQM01000223">
    <property type="protein sequence ID" value="GMH76634.1"/>
    <property type="molecule type" value="Genomic_DNA"/>
</dbReference>
<dbReference type="PANTHER" id="PTHR45641">
    <property type="entry name" value="TETRATRICOPEPTIDE REPEAT PROTEIN (AFU_ORTHOLOGUE AFUA_6G03870)"/>
    <property type="match status" value="1"/>
</dbReference>
<evidence type="ECO:0000256" key="1">
    <source>
        <dbReference type="ARBA" id="ARBA00022737"/>
    </source>
</evidence>